<feature type="transmembrane region" description="Helical" evidence="1">
    <location>
        <begin position="103"/>
        <end position="126"/>
    </location>
</feature>
<evidence type="ECO:0000256" key="1">
    <source>
        <dbReference type="SAM" id="Phobius"/>
    </source>
</evidence>
<protein>
    <submittedName>
        <fullName evidence="3">DUF1206 domain-containing protein</fullName>
    </submittedName>
</protein>
<keyword evidence="1" id="KW-1133">Transmembrane helix</keyword>
<organism evidence="3 4">
    <name type="scientific">Microbacterium resistens</name>
    <dbReference type="NCBI Taxonomy" id="156977"/>
    <lineage>
        <taxon>Bacteria</taxon>
        <taxon>Bacillati</taxon>
        <taxon>Actinomycetota</taxon>
        <taxon>Actinomycetes</taxon>
        <taxon>Micrococcales</taxon>
        <taxon>Microbacteriaceae</taxon>
        <taxon>Microbacterium</taxon>
    </lineage>
</organism>
<evidence type="ECO:0000313" key="3">
    <source>
        <dbReference type="EMBL" id="UGS27225.1"/>
    </source>
</evidence>
<feature type="transmembrane region" description="Helical" evidence="1">
    <location>
        <begin position="146"/>
        <end position="168"/>
    </location>
</feature>
<dbReference type="InterPro" id="IPR009597">
    <property type="entry name" value="DUF1206"/>
</dbReference>
<keyword evidence="1" id="KW-0472">Membrane</keyword>
<keyword evidence="4" id="KW-1185">Reference proteome</keyword>
<dbReference type="Pfam" id="PF06724">
    <property type="entry name" value="DUF1206"/>
    <property type="match status" value="3"/>
</dbReference>
<feature type="transmembrane region" description="Helical" evidence="1">
    <location>
        <begin position="234"/>
        <end position="257"/>
    </location>
</feature>
<feature type="transmembrane region" description="Helical" evidence="1">
    <location>
        <begin position="21"/>
        <end position="47"/>
    </location>
</feature>
<dbReference type="EMBL" id="CP082781">
    <property type="protein sequence ID" value="UGS27225.1"/>
    <property type="molecule type" value="Genomic_DNA"/>
</dbReference>
<keyword evidence="1" id="KW-0812">Transmembrane</keyword>
<feature type="domain" description="DUF1206" evidence="2">
    <location>
        <begin position="105"/>
        <end position="172"/>
    </location>
</feature>
<name>A0ABY3RWE1_9MICO</name>
<evidence type="ECO:0000259" key="2">
    <source>
        <dbReference type="Pfam" id="PF06724"/>
    </source>
</evidence>
<dbReference type="RefSeq" id="WP_231820652.1">
    <property type="nucleotide sequence ID" value="NZ_CP082781.1"/>
</dbReference>
<evidence type="ECO:0000313" key="4">
    <source>
        <dbReference type="Proteomes" id="UP001199642"/>
    </source>
</evidence>
<proteinExistence type="predicted"/>
<dbReference type="Proteomes" id="UP001199642">
    <property type="component" value="Chromosome"/>
</dbReference>
<reference evidence="3 4" key="1">
    <citation type="submission" date="2023-01" db="EMBL/GenBank/DDBJ databases">
        <title>Characterization of estradiol degrading bacteria Microbacterium sp. MZT7 and reveal degrading genes through genome analysis.</title>
        <authorList>
            <person name="Hao P."/>
            <person name="Gao Y."/>
        </authorList>
    </citation>
    <scope>NUCLEOTIDE SEQUENCE [LARGE SCALE GENOMIC DNA]</scope>
    <source>
        <strain evidence="3 4">MZT7</strain>
    </source>
</reference>
<feature type="transmembrane region" description="Helical" evidence="1">
    <location>
        <begin position="67"/>
        <end position="91"/>
    </location>
</feature>
<feature type="domain" description="DUF1206" evidence="2">
    <location>
        <begin position="23"/>
        <end position="88"/>
    </location>
</feature>
<sequence length="267" mass="26965">MKTPRGAARAARRSTAFRRTARAGYVVLGLVHLMIGAIALSVAVGAGGDADQDGALEGIRRLPIGGLLLWAVAAGLVVLAVWQLVSAVVTVRDGEARTWARRVVLVGAAVAYLAIAATAAVIALGGRAESEETSQGVSAGVLSTPGGVVLLVLVGAGVFVTGAGFGVAGVTRGFEKTMRLPAGRIARRITVAVGVVGYVAKGVAVAATGALFVMSALTRDPSQASGLDGALHRIAALPFGRALLWAVGAGLVAYGLFCLARARYARM</sequence>
<feature type="transmembrane region" description="Helical" evidence="1">
    <location>
        <begin position="189"/>
        <end position="214"/>
    </location>
</feature>
<gene>
    <name evidence="3" type="ORF">K8F61_03165</name>
</gene>
<accession>A0ABY3RWE1</accession>
<feature type="domain" description="DUF1206" evidence="2">
    <location>
        <begin position="196"/>
        <end position="264"/>
    </location>
</feature>